<keyword evidence="2 5" id="KW-0548">Nucleotidyltransferase</keyword>
<evidence type="ECO:0000313" key="8">
    <source>
        <dbReference type="Proteomes" id="UP000466307"/>
    </source>
</evidence>
<feature type="region of interest" description="Disordered" evidence="6">
    <location>
        <begin position="1"/>
        <end position="24"/>
    </location>
</feature>
<evidence type="ECO:0000256" key="4">
    <source>
        <dbReference type="ARBA" id="ARBA00023134"/>
    </source>
</evidence>
<sequence length="253" mass="26035">MRSNDGHVGVPAGARAPSSTGHSATGWGIDDVGAVLAVKHLDGAKTRLAASRPPEDPDTTPAHRDLVLAMLLDTVAAVSAAGVGPIVVVTPDDDVLRTVARTGAAGLREQQHPRPSLNLAYLQGAAWLRARHPRLRMAMMVQADLPAATGTALAEVLGAASAHRAALLADADGDGTALLIRPIVAADAPAFGVDSAAAHRRSGAVELDPARRRWTELRTDVDTAADLDAAVALGVGTHTREVLATSFTGRPAR</sequence>
<feature type="binding site" evidence="5">
    <location>
        <position position="192"/>
    </location>
    <ligand>
        <name>phosphoenolpyruvate</name>
        <dbReference type="ChEBI" id="CHEBI:58702"/>
    </ligand>
</feature>
<dbReference type="Proteomes" id="UP000466307">
    <property type="component" value="Unassembled WGS sequence"/>
</dbReference>
<evidence type="ECO:0000256" key="1">
    <source>
        <dbReference type="ARBA" id="ARBA00022679"/>
    </source>
</evidence>
<dbReference type="GO" id="GO:0052645">
    <property type="term" value="P:F420-0 metabolic process"/>
    <property type="evidence" value="ECO:0007669"/>
    <property type="project" value="UniProtKB-UniRule"/>
</dbReference>
<accession>A0A7K3LJG0</accession>
<dbReference type="InterPro" id="IPR029044">
    <property type="entry name" value="Nucleotide-diphossugar_trans"/>
</dbReference>
<proteinExistence type="inferred from homology"/>
<feature type="binding site" evidence="5">
    <location>
        <position position="176"/>
    </location>
    <ligand>
        <name>phosphoenolpyruvate</name>
        <dbReference type="ChEBI" id="CHEBI:58702"/>
    </ligand>
</feature>
<dbReference type="Gene3D" id="3.90.550.10">
    <property type="entry name" value="Spore Coat Polysaccharide Biosynthesis Protein SpsA, Chain A"/>
    <property type="match status" value="1"/>
</dbReference>
<evidence type="ECO:0000256" key="6">
    <source>
        <dbReference type="SAM" id="MobiDB-lite"/>
    </source>
</evidence>
<protein>
    <recommendedName>
        <fullName evidence="5">Phosphoenolpyruvate guanylyltransferase</fullName>
        <shortName evidence="5">PEP guanylyltransferase</shortName>
        <ecNumber evidence="5">2.7.7.105</ecNumber>
    </recommendedName>
</protein>
<keyword evidence="1 5" id="KW-0808">Transferase</keyword>
<dbReference type="PANTHER" id="PTHR40392">
    <property type="entry name" value="2-PHOSPHO-L-LACTATE GUANYLYLTRANSFERASE"/>
    <property type="match status" value="1"/>
</dbReference>
<reference evidence="7 8" key="1">
    <citation type="submission" date="2020-01" db="EMBL/GenBank/DDBJ databases">
        <title>Investigation of new actinobacteria for the biodesulphurisation of diesel fuel.</title>
        <authorList>
            <person name="Athi Narayanan S.M."/>
        </authorList>
    </citation>
    <scope>NUCLEOTIDE SEQUENCE [LARGE SCALE GENOMIC DNA]</scope>
    <source>
        <strain evidence="7 8">213E</strain>
    </source>
</reference>
<dbReference type="UniPathway" id="UPA00071"/>
<dbReference type="EMBL" id="JAADZU010000004">
    <property type="protein sequence ID" value="NDK88338.1"/>
    <property type="molecule type" value="Genomic_DNA"/>
</dbReference>
<dbReference type="AlphaFoldDB" id="A0A7K3LJG0"/>
<keyword evidence="3 5" id="KW-0547">Nucleotide-binding</keyword>
<name>A0A7K3LJG0_9ACTN</name>
<dbReference type="SUPFAM" id="SSF53448">
    <property type="entry name" value="Nucleotide-diphospho-sugar transferases"/>
    <property type="match status" value="1"/>
</dbReference>
<evidence type="ECO:0000313" key="7">
    <source>
        <dbReference type="EMBL" id="NDK88338.1"/>
    </source>
</evidence>
<gene>
    <name evidence="7" type="primary">cofC</name>
    <name evidence="5" type="synonym">fbiD</name>
    <name evidence="7" type="ORF">GYA93_01885</name>
</gene>
<evidence type="ECO:0000256" key="3">
    <source>
        <dbReference type="ARBA" id="ARBA00022741"/>
    </source>
</evidence>
<dbReference type="HAMAP" id="MF_02114">
    <property type="entry name" value="CofC"/>
    <property type="match status" value="1"/>
</dbReference>
<dbReference type="NCBIfam" id="TIGR03552">
    <property type="entry name" value="F420_cofC"/>
    <property type="match status" value="1"/>
</dbReference>
<comment type="pathway">
    <text evidence="5">Cofactor biosynthesis; coenzyme F420 biosynthesis.</text>
</comment>
<dbReference type="EC" id="2.7.7.105" evidence="5"/>
<evidence type="ECO:0000256" key="5">
    <source>
        <dbReference type="HAMAP-Rule" id="MF_02114"/>
    </source>
</evidence>
<keyword evidence="8" id="KW-1185">Reference proteome</keyword>
<feature type="binding site" evidence="5">
    <location>
        <position position="195"/>
    </location>
    <ligand>
        <name>phosphoenolpyruvate</name>
        <dbReference type="ChEBI" id="CHEBI:58702"/>
    </ligand>
</feature>
<keyword evidence="4 5" id="KW-0342">GTP-binding</keyword>
<dbReference type="InterPro" id="IPR002835">
    <property type="entry name" value="CofC"/>
</dbReference>
<comment type="catalytic activity">
    <reaction evidence="5">
        <text>phosphoenolpyruvate + GTP + H(+) = enolpyruvoyl-2-diphospho-5'-guanosine + diphosphate</text>
        <dbReference type="Rhea" id="RHEA:30519"/>
        <dbReference type="ChEBI" id="CHEBI:15378"/>
        <dbReference type="ChEBI" id="CHEBI:33019"/>
        <dbReference type="ChEBI" id="CHEBI:37565"/>
        <dbReference type="ChEBI" id="CHEBI:58702"/>
        <dbReference type="ChEBI" id="CHEBI:143701"/>
        <dbReference type="EC" id="2.7.7.105"/>
    </reaction>
</comment>
<dbReference type="RefSeq" id="WP_059035007.1">
    <property type="nucleotide sequence ID" value="NZ_JAADZU010000004.1"/>
</dbReference>
<comment type="caution">
    <text evidence="7">The sequence shown here is derived from an EMBL/GenBank/DDBJ whole genome shotgun (WGS) entry which is preliminary data.</text>
</comment>
<evidence type="ECO:0000256" key="2">
    <source>
        <dbReference type="ARBA" id="ARBA00022695"/>
    </source>
</evidence>
<dbReference type="PANTHER" id="PTHR40392:SF1">
    <property type="entry name" value="2-PHOSPHO-L-LACTATE GUANYLYLTRANSFERASE"/>
    <property type="match status" value="1"/>
</dbReference>
<dbReference type="GO" id="GO:0043814">
    <property type="term" value="F:phospholactate guanylyltransferase activity"/>
    <property type="evidence" value="ECO:0007669"/>
    <property type="project" value="InterPro"/>
</dbReference>
<dbReference type="GO" id="GO:0005525">
    <property type="term" value="F:GTP binding"/>
    <property type="evidence" value="ECO:0007669"/>
    <property type="project" value="UniProtKB-KW"/>
</dbReference>
<comment type="similarity">
    <text evidence="5">Belongs to the CofC family.</text>
</comment>
<comment type="function">
    <text evidence="5">Guanylyltransferase that catalyzes the activation of phosphoenolpyruvate (PEP) as enolpyruvoyl-2-diphospho-5'-guanosine, via the condensation of PEP with GTP. It is involved in the biosynthesis of coenzyme F420, a hydride carrier cofactor.</text>
</comment>
<organism evidence="7 8">
    <name type="scientific">Gordonia desulfuricans</name>
    <dbReference type="NCBI Taxonomy" id="89051"/>
    <lineage>
        <taxon>Bacteria</taxon>
        <taxon>Bacillati</taxon>
        <taxon>Actinomycetota</taxon>
        <taxon>Actinomycetes</taxon>
        <taxon>Mycobacteriales</taxon>
        <taxon>Gordoniaceae</taxon>
        <taxon>Gordonia</taxon>
    </lineage>
</organism>